<feature type="domain" description="Big-1" evidence="2">
    <location>
        <begin position="1222"/>
        <end position="1315"/>
    </location>
</feature>
<proteinExistence type="inferred from homology"/>
<comment type="similarity">
    <text evidence="1">Belongs to the intimin/invasin family.</text>
</comment>
<dbReference type="FunFam" id="2.40.160.160:FF:000001">
    <property type="entry name" value="Intimin-like inverse autotransporter SinH"/>
    <property type="match status" value="1"/>
</dbReference>
<evidence type="ECO:0000313" key="4">
    <source>
        <dbReference type="Proteomes" id="UP000003880"/>
    </source>
</evidence>
<dbReference type="InterPro" id="IPR008964">
    <property type="entry name" value="Invasin/intimin_cell_adhesion"/>
</dbReference>
<sequence>MSKKVNMKIRLGVASRLIVWLQIVMQLLFPFVTSAYTYAASQPPVAVPVPTQVTSLLAAGGTETENGSNGLKSTATSMATGAAANSVEEWLSHFGTAEVNLNTDENGNWDNSSIDFLAPLYDNKKSVLFTQLGLRAPDGRTTGNIGMGVRSFNTENWMFGGNVFFDDDFTGKNRRVGIGAEAWTDYLKLAANSYIGTTEWHSSRDFADYNEKPADGFDIRAEGYLPAYPQLGAKVMYEQYYGENVALFDKDHLQNDPSAVTMGLNYTPISLVTAGIDYKRGQDSQDDVKFSLNFRYAIGESWSQQTSADQVALRRSLAGSRYDLVNRNNEIILQYKKKDAELVLADMTLVATKDHSPADGTTANMVTLQAITSDHKPVPGATIAWAVTGGAQLSSKNSVTDANGDASVSLTNTTAEQVSVTASSGGVTRAIDLSFTQSVASLGLVLTKNHSKADGIDQNIGQVTVKDASGKVLPGIALAWHLDNGAVITSSDNTTNADGQATVHFTSTKAGLVKLSASAEGKTESINADFASPPVSSIEVSMTTNNAIADGSSTDVAQAQVTDSAGLPIPDTSVTWTVSGSAIATTATVVNTDNNGKATLKLTDSVAENVVVTVTAEGKTGSTTALFSAAPVNNVSVNMVTNNVQADGSTPDVARAVVKDANGQPMADTSVTWTVSGNAKAASATTVNTDTNGVATLNLTDTVAENVAVNAVAEGKSGSATATFTAIPVDSVAVTMKTNDVYADGSTPNVAQAVVKDASGQPMADTRVSWTVSGSAKAASATTVNTDANGVATLELTDTVAESVIVNAAADGKSGNATAIFTPLPVNSVTVTMKTNNVQADGSTPDVAQAVVKDANGQPMADTRVTWTISGNAKAVSATTVNTDTNGVATLDLTDSVVESVTVTATADDKSGSDTAIFSAIPVDKVAVTITTDNSPADNGTTNAAQALVTDAKGQPMANVSVNWAITGSTTATAGSPETVMTNTSGIAVLTLKDSEPEVVTVTANAGGKSDSATTTFTPREAKNIALKVTEDNAIADNTAINTVQATVDDGYGKPIKNVSVTWSIGGSSTAKLSTPAIATTDENGIVTVSLTDPVAEPVHVIASSAGLTNTTSVTFVPVPVGDVAVTMTTDNSPADNETNNIAQAKVTDAKGQPMADVSVTWAITGSTTASTSSAETVTTDASGIATLKLKDSVPESVTVTANAGGQSGSTTTTFVAREVATITLTATGDNAIADNTELNTVQALVKDGNDKPIQNANVSWSISGSSTATLSTAVMVTTDANGIANVSLKDSQPESVNVTASSGGISNTASVTFTPVPAASVVVTMTTPSSPADGSTPNVAQALVTDAKGQPMANVSVSWTMSGKAQAASATTVNTDANGIATFSLTDTTMEFVTVTATAAGLSGSAQAQFSGLDVDHLTIVTLIDGKGIRYGQPNEVEVTAYDTKGQPMQGVGIKLTSGSTSAYFTSPDIGVTDGSGKFTAYVMASIPGGTIITATTTNSSGAARTAQVAVHFTS</sequence>
<dbReference type="EMBL" id="ABWL02000007">
    <property type="protein sequence ID" value="EFE08613.1"/>
    <property type="molecule type" value="Genomic_DNA"/>
</dbReference>
<dbReference type="GO" id="GO:0009279">
    <property type="term" value="C:cell outer membrane"/>
    <property type="evidence" value="ECO:0007669"/>
    <property type="project" value="TreeGrafter"/>
</dbReference>
<dbReference type="PANTHER" id="PTHR39576">
    <property type="entry name" value="ATTACHING AND EFFACING PROTEIN HOMOLOG-RELATED-RELATED"/>
    <property type="match status" value="1"/>
</dbReference>
<organism evidence="3 4">
    <name type="scientific">Citrobacter youngae ATCC 29220</name>
    <dbReference type="NCBI Taxonomy" id="500640"/>
    <lineage>
        <taxon>Bacteria</taxon>
        <taxon>Pseudomonadati</taxon>
        <taxon>Pseudomonadota</taxon>
        <taxon>Gammaproteobacteria</taxon>
        <taxon>Enterobacterales</taxon>
        <taxon>Enterobacteriaceae</taxon>
        <taxon>Citrobacter</taxon>
        <taxon>Citrobacter freundii complex</taxon>
    </lineage>
</organism>
<dbReference type="InterPro" id="IPR038177">
    <property type="entry name" value="IAT_beta_sf"/>
</dbReference>
<evidence type="ECO:0000259" key="2">
    <source>
        <dbReference type="PROSITE" id="PS51127"/>
    </source>
</evidence>
<dbReference type="InterPro" id="IPR024519">
    <property type="entry name" value="IAT_beta"/>
</dbReference>
<feature type="domain" description="Big-1" evidence="2">
    <location>
        <begin position="537"/>
        <end position="640"/>
    </location>
</feature>
<dbReference type="SUPFAM" id="SSF49373">
    <property type="entry name" value="Invasin/intimin cell-adhesion fragments"/>
    <property type="match status" value="12"/>
</dbReference>
<dbReference type="PANTHER" id="PTHR39576:SF2">
    <property type="entry name" value="ATTACHING AND EFFACING PROTEIN HOMOLOG-RELATED"/>
    <property type="match status" value="1"/>
</dbReference>
<protein>
    <submittedName>
        <fullName evidence="3">Bacterial group 1 Ig-like protein</fullName>
    </submittedName>
</protein>
<evidence type="ECO:0000256" key="1">
    <source>
        <dbReference type="ARBA" id="ARBA00010116"/>
    </source>
</evidence>
<dbReference type="Gene3D" id="2.60.40.10">
    <property type="entry name" value="Immunoglobulins"/>
    <property type="match status" value="12"/>
</dbReference>
<feature type="domain" description="Big-1" evidence="2">
    <location>
        <begin position="1024"/>
        <end position="1117"/>
    </location>
</feature>
<accession>D4BBZ5</accession>
<feature type="domain" description="Big-1" evidence="2">
    <location>
        <begin position="1123"/>
        <end position="1216"/>
    </location>
</feature>
<feature type="domain" description="Big-1" evidence="2">
    <location>
        <begin position="346"/>
        <end position="436"/>
    </location>
</feature>
<feature type="domain" description="Big-1" evidence="2">
    <location>
        <begin position="731"/>
        <end position="822"/>
    </location>
</feature>
<dbReference type="InterPro" id="IPR003344">
    <property type="entry name" value="Big_1_dom"/>
</dbReference>
<dbReference type="Proteomes" id="UP000003880">
    <property type="component" value="Unassembled WGS sequence"/>
</dbReference>
<feature type="domain" description="Big-1" evidence="2">
    <location>
        <begin position="1323"/>
        <end position="1412"/>
    </location>
</feature>
<feature type="domain" description="Big-1" evidence="2">
    <location>
        <begin position="828"/>
        <end position="919"/>
    </location>
</feature>
<feature type="domain" description="Big-1" evidence="2">
    <location>
        <begin position="925"/>
        <end position="1018"/>
    </location>
</feature>
<dbReference type="InterPro" id="IPR003535">
    <property type="entry name" value="Intimin/invasin_bac"/>
</dbReference>
<dbReference type="HOGENOM" id="CLU_000210_1_2_6"/>
<comment type="caution">
    <text evidence="3">The sequence shown here is derived from an EMBL/GenBank/DDBJ whole genome shotgun (WGS) entry which is preliminary data.</text>
</comment>
<dbReference type="PROSITE" id="PS51127">
    <property type="entry name" value="BIG1"/>
    <property type="match status" value="9"/>
</dbReference>
<dbReference type="InterPro" id="IPR051715">
    <property type="entry name" value="Intimin-Invasin_domain"/>
</dbReference>
<dbReference type="Gene3D" id="2.40.160.160">
    <property type="entry name" value="Inverse autotransporter, beta-domain"/>
    <property type="match status" value="1"/>
</dbReference>
<dbReference type="eggNOG" id="COG2373">
    <property type="taxonomic scope" value="Bacteria"/>
</dbReference>
<gene>
    <name evidence="3" type="ORF">CIT292_07936</name>
</gene>
<evidence type="ECO:0000313" key="3">
    <source>
        <dbReference type="EMBL" id="EFE08613.1"/>
    </source>
</evidence>
<dbReference type="InterPro" id="IPR013783">
    <property type="entry name" value="Ig-like_fold"/>
</dbReference>
<dbReference type="GO" id="GO:0007155">
    <property type="term" value="P:cell adhesion"/>
    <property type="evidence" value="ECO:0007669"/>
    <property type="project" value="InterPro"/>
</dbReference>
<dbReference type="SMART" id="SM00634">
    <property type="entry name" value="BID_1"/>
    <property type="match status" value="12"/>
</dbReference>
<reference evidence="3 4" key="1">
    <citation type="submission" date="2010-02" db="EMBL/GenBank/DDBJ databases">
        <authorList>
            <person name="Weinstock G."/>
            <person name="Sodergren E."/>
            <person name="Clifton S."/>
            <person name="Fulton L."/>
            <person name="Fulton B."/>
            <person name="Courtney L."/>
            <person name="Fronick C."/>
            <person name="Harrison M."/>
            <person name="Strong C."/>
            <person name="Farmer C."/>
            <person name="Delahaunty K."/>
            <person name="Markovic C."/>
            <person name="Hall O."/>
            <person name="Minx P."/>
            <person name="Tomlinson C."/>
            <person name="Mitreva M."/>
            <person name="Nelson J."/>
            <person name="Hou S."/>
            <person name="Wollam A."/>
            <person name="Pepin K.H."/>
            <person name="Johnson M."/>
            <person name="Bhonagiri V."/>
            <person name="Zhang X."/>
            <person name="Suruliraj S."/>
            <person name="Warren W."/>
            <person name="Chinwalla A."/>
            <person name="Mardis E.R."/>
            <person name="Wilson R.K."/>
        </authorList>
    </citation>
    <scope>NUCLEOTIDE SEQUENCE [LARGE SCALE GENOMIC DNA]</scope>
    <source>
        <strain evidence="3 4">ATCC 29220</strain>
    </source>
</reference>
<dbReference type="RefSeq" id="WP_006685302.1">
    <property type="nucleotide sequence ID" value="NZ_GG730299.1"/>
</dbReference>
<dbReference type="Pfam" id="PF11924">
    <property type="entry name" value="IAT_beta"/>
    <property type="match status" value="1"/>
</dbReference>
<name>D4BBZ5_9ENTR</name>
<dbReference type="Pfam" id="PF02369">
    <property type="entry name" value="Big_1"/>
    <property type="match status" value="11"/>
</dbReference>
<dbReference type="PRINTS" id="PR01369">
    <property type="entry name" value="INTIMIN"/>
</dbReference>